<evidence type="ECO:0000313" key="3">
    <source>
        <dbReference type="Proteomes" id="UP000032304"/>
    </source>
</evidence>
<protein>
    <recommendedName>
        <fullName evidence="4">Omega-hydroxypalmitate O-feruloyl transferase</fullName>
    </recommendedName>
</protein>
<evidence type="ECO:0008006" key="4">
    <source>
        <dbReference type="Google" id="ProtNLM"/>
    </source>
</evidence>
<comment type="similarity">
    <text evidence="1">Belongs to the plant acyltransferase family.</text>
</comment>
<accession>A0A0D2NF28</accession>
<dbReference type="eggNOG" id="ENOG502QS3E">
    <property type="taxonomic scope" value="Eukaryota"/>
</dbReference>
<dbReference type="Gramene" id="KJB11738">
    <property type="protein sequence ID" value="KJB11738"/>
    <property type="gene ID" value="B456_001G275100"/>
</dbReference>
<dbReference type="PANTHER" id="PTHR31642:SF318">
    <property type="entry name" value="OMEGA-HYDROXYPALMITATE O-FERULOYL TRANSFERASE"/>
    <property type="match status" value="1"/>
</dbReference>
<dbReference type="PANTHER" id="PTHR31642">
    <property type="entry name" value="TRICHOTHECENE 3-O-ACETYLTRANSFERASE"/>
    <property type="match status" value="1"/>
</dbReference>
<organism evidence="2 3">
    <name type="scientific">Gossypium raimondii</name>
    <name type="common">Peruvian cotton</name>
    <name type="synonym">Gossypium klotzschianum subsp. raimondii</name>
    <dbReference type="NCBI Taxonomy" id="29730"/>
    <lineage>
        <taxon>Eukaryota</taxon>
        <taxon>Viridiplantae</taxon>
        <taxon>Streptophyta</taxon>
        <taxon>Embryophyta</taxon>
        <taxon>Tracheophyta</taxon>
        <taxon>Spermatophyta</taxon>
        <taxon>Magnoliopsida</taxon>
        <taxon>eudicotyledons</taxon>
        <taxon>Gunneridae</taxon>
        <taxon>Pentapetalae</taxon>
        <taxon>rosids</taxon>
        <taxon>malvids</taxon>
        <taxon>Malvales</taxon>
        <taxon>Malvaceae</taxon>
        <taxon>Malvoideae</taxon>
        <taxon>Gossypium</taxon>
    </lineage>
</organism>
<dbReference type="Pfam" id="PF02458">
    <property type="entry name" value="Transferase"/>
    <property type="match status" value="2"/>
</dbReference>
<keyword evidence="3" id="KW-1185">Reference proteome</keyword>
<reference evidence="2 3" key="1">
    <citation type="journal article" date="2012" name="Nature">
        <title>Repeated polyploidization of Gossypium genomes and the evolution of spinnable cotton fibres.</title>
        <authorList>
            <person name="Paterson A.H."/>
            <person name="Wendel J.F."/>
            <person name="Gundlach H."/>
            <person name="Guo H."/>
            <person name="Jenkins J."/>
            <person name="Jin D."/>
            <person name="Llewellyn D."/>
            <person name="Showmaker K.C."/>
            <person name="Shu S."/>
            <person name="Udall J."/>
            <person name="Yoo M.J."/>
            <person name="Byers R."/>
            <person name="Chen W."/>
            <person name="Doron-Faigenboim A."/>
            <person name="Duke M.V."/>
            <person name="Gong L."/>
            <person name="Grimwood J."/>
            <person name="Grover C."/>
            <person name="Grupp K."/>
            <person name="Hu G."/>
            <person name="Lee T.H."/>
            <person name="Li J."/>
            <person name="Lin L."/>
            <person name="Liu T."/>
            <person name="Marler B.S."/>
            <person name="Page J.T."/>
            <person name="Roberts A.W."/>
            <person name="Romanel E."/>
            <person name="Sanders W.S."/>
            <person name="Szadkowski E."/>
            <person name="Tan X."/>
            <person name="Tang H."/>
            <person name="Xu C."/>
            <person name="Wang J."/>
            <person name="Wang Z."/>
            <person name="Zhang D."/>
            <person name="Zhang L."/>
            <person name="Ashrafi H."/>
            <person name="Bedon F."/>
            <person name="Bowers J.E."/>
            <person name="Brubaker C.L."/>
            <person name="Chee P.W."/>
            <person name="Das S."/>
            <person name="Gingle A.R."/>
            <person name="Haigler C.H."/>
            <person name="Harker D."/>
            <person name="Hoffmann L.V."/>
            <person name="Hovav R."/>
            <person name="Jones D.C."/>
            <person name="Lemke C."/>
            <person name="Mansoor S."/>
            <person name="ur Rahman M."/>
            <person name="Rainville L.N."/>
            <person name="Rambani A."/>
            <person name="Reddy U.K."/>
            <person name="Rong J.K."/>
            <person name="Saranga Y."/>
            <person name="Scheffler B.E."/>
            <person name="Scheffler J.A."/>
            <person name="Stelly D.M."/>
            <person name="Triplett B.A."/>
            <person name="Van Deynze A."/>
            <person name="Vaslin M.F."/>
            <person name="Waghmare V.N."/>
            <person name="Walford S.A."/>
            <person name="Wright R.J."/>
            <person name="Zaki E.A."/>
            <person name="Zhang T."/>
            <person name="Dennis E.S."/>
            <person name="Mayer K.F."/>
            <person name="Peterson D.G."/>
            <person name="Rokhsar D.S."/>
            <person name="Wang X."/>
            <person name="Schmutz J."/>
        </authorList>
    </citation>
    <scope>NUCLEOTIDE SEQUENCE [LARGE SCALE GENOMIC DNA]</scope>
</reference>
<gene>
    <name evidence="2" type="ORF">B456_001G275100</name>
</gene>
<dbReference type="InterPro" id="IPR050317">
    <property type="entry name" value="Plant_Fungal_Acyltransferase"/>
</dbReference>
<dbReference type="STRING" id="29730.A0A0D2NF28"/>
<dbReference type="InterPro" id="IPR023213">
    <property type="entry name" value="CAT-like_dom_sf"/>
</dbReference>
<dbReference type="Gene3D" id="3.30.559.10">
    <property type="entry name" value="Chloramphenicol acetyltransferase-like domain"/>
    <property type="match status" value="3"/>
</dbReference>
<name>A0A0D2NF28_GOSRA</name>
<dbReference type="Proteomes" id="UP000032304">
    <property type="component" value="Chromosome 1"/>
</dbReference>
<evidence type="ECO:0000256" key="1">
    <source>
        <dbReference type="ARBA" id="ARBA00009861"/>
    </source>
</evidence>
<dbReference type="EMBL" id="CM001740">
    <property type="protein sequence ID" value="KJB11738.1"/>
    <property type="molecule type" value="Genomic_DNA"/>
</dbReference>
<proteinExistence type="inferred from homology"/>
<dbReference type="GO" id="GO:0016747">
    <property type="term" value="F:acyltransferase activity, transferring groups other than amino-acyl groups"/>
    <property type="evidence" value="ECO:0007669"/>
    <property type="project" value="TreeGrafter"/>
</dbReference>
<evidence type="ECO:0000313" key="2">
    <source>
        <dbReference type="EMBL" id="KJB11738.1"/>
    </source>
</evidence>
<dbReference type="AlphaFoldDB" id="A0A0D2NF28"/>
<sequence>MDQGAIECSAIMEKSNEEVSQLSVTQGDPPLVCPAEETEKGFYFLSNIDQNIAVVVRTICCFMSNENENENADKMIKDAISKVPVHYYPLVWRLTISSEGNLIVDCTGEGATLGKLVYDIPGAKNILEMPPLVAQVTKFQCGGFVLGLCMNHCMFDGIGAMKFVNSWGEVARENAMEDGVLEKCTTFEALSAFMWRARTKALNMLSDQAKPSLSPTLFITTWSRLSFHTIILDGEKPVLSGPVTLPEKELILFLSHEKERKSINFLLGLPVSAMKVFQEEMQV</sequence>
<dbReference type="OMA" id="ECSAIME"/>